<dbReference type="CDD" id="cd00466">
    <property type="entry name" value="DHQase_II"/>
    <property type="match status" value="1"/>
</dbReference>
<keyword evidence="7 8" id="KW-0456">Lyase</keyword>
<dbReference type="PANTHER" id="PTHR21272">
    <property type="entry name" value="CATABOLIC 3-DEHYDROQUINASE"/>
    <property type="match status" value="1"/>
</dbReference>
<evidence type="ECO:0000256" key="6">
    <source>
        <dbReference type="ARBA" id="ARBA00012060"/>
    </source>
</evidence>
<evidence type="ECO:0000256" key="3">
    <source>
        <dbReference type="ARBA" id="ARBA00004902"/>
    </source>
</evidence>
<dbReference type="GO" id="GO:0019631">
    <property type="term" value="P:quinate catabolic process"/>
    <property type="evidence" value="ECO:0007669"/>
    <property type="project" value="TreeGrafter"/>
</dbReference>
<comment type="catalytic activity">
    <reaction evidence="1 8">
        <text>3-dehydroquinate = 3-dehydroshikimate + H2O</text>
        <dbReference type="Rhea" id="RHEA:21096"/>
        <dbReference type="ChEBI" id="CHEBI:15377"/>
        <dbReference type="ChEBI" id="CHEBI:16630"/>
        <dbReference type="ChEBI" id="CHEBI:32364"/>
        <dbReference type="EC" id="4.2.1.10"/>
    </reaction>
</comment>
<keyword evidence="12" id="KW-0472">Membrane</keyword>
<dbReference type="Pfam" id="PF01220">
    <property type="entry name" value="DHquinase_II"/>
    <property type="match status" value="1"/>
</dbReference>
<dbReference type="UniPathway" id="UPA00053">
    <property type="reaction ID" value="UER00086"/>
</dbReference>
<feature type="active site" description="Proton acceptor" evidence="8 9">
    <location>
        <position position="23"/>
    </location>
</feature>
<evidence type="ECO:0000313" key="13">
    <source>
        <dbReference type="EMBL" id="NEN24479.1"/>
    </source>
</evidence>
<dbReference type="NCBIfam" id="NF003807">
    <property type="entry name" value="PRK05395.1-4"/>
    <property type="match status" value="1"/>
</dbReference>
<dbReference type="InterPro" id="IPR018509">
    <property type="entry name" value="DHquinase_II_CS"/>
</dbReference>
<keyword evidence="12" id="KW-1133">Transmembrane helix</keyword>
<evidence type="ECO:0000256" key="1">
    <source>
        <dbReference type="ARBA" id="ARBA00001864"/>
    </source>
</evidence>
<dbReference type="GO" id="GO:0003855">
    <property type="term" value="F:3-dehydroquinate dehydratase activity"/>
    <property type="evidence" value="ECO:0007669"/>
    <property type="project" value="UniProtKB-UniRule"/>
</dbReference>
<evidence type="ECO:0000313" key="14">
    <source>
        <dbReference type="Proteomes" id="UP000486602"/>
    </source>
</evidence>
<feature type="binding site" evidence="8 10">
    <location>
        <position position="86"/>
    </location>
    <ligand>
        <name>substrate</name>
    </ligand>
</feature>
<evidence type="ECO:0000256" key="11">
    <source>
        <dbReference type="PIRSR" id="PIRSR001399-3"/>
    </source>
</evidence>
<feature type="site" description="Transition state stabilizer" evidence="8 11">
    <location>
        <position position="18"/>
    </location>
</feature>
<dbReference type="GO" id="GO:0009073">
    <property type="term" value="P:aromatic amino acid family biosynthetic process"/>
    <property type="evidence" value="ECO:0007669"/>
    <property type="project" value="UniProtKB-KW"/>
</dbReference>
<dbReference type="SUPFAM" id="SSF52304">
    <property type="entry name" value="Type II 3-dehydroquinate dehydratase"/>
    <property type="match status" value="1"/>
</dbReference>
<dbReference type="HAMAP" id="MF_00169">
    <property type="entry name" value="AroQ"/>
    <property type="match status" value="1"/>
</dbReference>
<protein>
    <recommendedName>
        <fullName evidence="6 8">3-dehydroquinate dehydratase</fullName>
        <shortName evidence="8">3-dehydroquinase</shortName>
        <ecNumber evidence="6 8">4.2.1.10</ecNumber>
    </recommendedName>
    <alternativeName>
        <fullName evidence="8">Type II DHQase</fullName>
    </alternativeName>
</protein>
<name>A0A7K3WS23_9FLAO</name>
<sequence>MKNILVINGPNLNLLGKREPVLYGSQDFSEVLDELKSDFPDCTISYFQSNNESELINALHAAADSGIEGAVFNPAAFTHTSIALADAVAAIDLPVVEVHISNIYGREDFRQKSYISKYAAGVIAGFGVAGYRLAVSYLVRS</sequence>
<evidence type="ECO:0000256" key="4">
    <source>
        <dbReference type="ARBA" id="ARBA00011037"/>
    </source>
</evidence>
<evidence type="ECO:0000256" key="8">
    <source>
        <dbReference type="HAMAP-Rule" id="MF_00169"/>
    </source>
</evidence>
<dbReference type="PROSITE" id="PS01029">
    <property type="entry name" value="DEHYDROQUINASE_II"/>
    <property type="match status" value="1"/>
</dbReference>
<dbReference type="NCBIfam" id="NF003805">
    <property type="entry name" value="PRK05395.1-2"/>
    <property type="match status" value="1"/>
</dbReference>
<comment type="subunit">
    <text evidence="5 8">Homododecamer.</text>
</comment>
<dbReference type="AlphaFoldDB" id="A0A7K3WS23"/>
<feature type="binding site" evidence="8 10">
    <location>
        <position position="110"/>
    </location>
    <ligand>
        <name>substrate</name>
    </ligand>
</feature>
<proteinExistence type="inferred from homology"/>
<reference evidence="13 14" key="1">
    <citation type="submission" date="2020-02" db="EMBL/GenBank/DDBJ databases">
        <title>Out from the shadows clarifying the taxonomy of the family Cryomorphaceae and related taxa by utilizing the GTDB taxonomic framework.</title>
        <authorList>
            <person name="Bowman J.P."/>
        </authorList>
    </citation>
    <scope>NUCLEOTIDE SEQUENCE [LARGE SCALE GENOMIC DNA]</scope>
    <source>
        <strain evidence="13 14">QSSC 1-22</strain>
    </source>
</reference>
<feature type="active site" description="Proton donor" evidence="8 9">
    <location>
        <position position="99"/>
    </location>
</feature>
<dbReference type="Gene3D" id="3.40.50.9100">
    <property type="entry name" value="Dehydroquinase, class II"/>
    <property type="match status" value="1"/>
</dbReference>
<comment type="function">
    <text evidence="2 8">Catalyzes a trans-dehydration via an enolate intermediate.</text>
</comment>
<dbReference type="EC" id="4.2.1.10" evidence="6 8"/>
<keyword evidence="8" id="KW-0028">Amino-acid biosynthesis</keyword>
<comment type="caution">
    <text evidence="13">The sequence shown here is derived from an EMBL/GenBank/DDBJ whole genome shotgun (WGS) entry which is preliminary data.</text>
</comment>
<dbReference type="GO" id="GO:0009423">
    <property type="term" value="P:chorismate biosynthetic process"/>
    <property type="evidence" value="ECO:0007669"/>
    <property type="project" value="UniProtKB-UniRule"/>
</dbReference>
<evidence type="ECO:0000256" key="9">
    <source>
        <dbReference type="PIRSR" id="PIRSR001399-1"/>
    </source>
</evidence>
<feature type="transmembrane region" description="Helical" evidence="12">
    <location>
        <begin position="118"/>
        <end position="139"/>
    </location>
</feature>
<dbReference type="Proteomes" id="UP000486602">
    <property type="component" value="Unassembled WGS sequence"/>
</dbReference>
<keyword evidence="12" id="KW-0812">Transmembrane</keyword>
<dbReference type="InterPro" id="IPR001874">
    <property type="entry name" value="DHquinase_II"/>
</dbReference>
<dbReference type="NCBIfam" id="TIGR01088">
    <property type="entry name" value="aroQ"/>
    <property type="match status" value="1"/>
</dbReference>
<evidence type="ECO:0000256" key="12">
    <source>
        <dbReference type="SAM" id="Phobius"/>
    </source>
</evidence>
<dbReference type="InterPro" id="IPR036441">
    <property type="entry name" value="DHquinase_II_sf"/>
</dbReference>
<evidence type="ECO:0000256" key="2">
    <source>
        <dbReference type="ARBA" id="ARBA00003924"/>
    </source>
</evidence>
<evidence type="ECO:0000256" key="7">
    <source>
        <dbReference type="ARBA" id="ARBA00023239"/>
    </source>
</evidence>
<feature type="binding site" evidence="8 10">
    <location>
        <position position="79"/>
    </location>
    <ligand>
        <name>substrate</name>
    </ligand>
</feature>
<dbReference type="RefSeq" id="WP_163285873.1">
    <property type="nucleotide sequence ID" value="NZ_JAAGVY010000026.1"/>
</dbReference>
<keyword evidence="8" id="KW-0057">Aromatic amino acid biosynthesis</keyword>
<dbReference type="GO" id="GO:0008652">
    <property type="term" value="P:amino acid biosynthetic process"/>
    <property type="evidence" value="ECO:0007669"/>
    <property type="project" value="UniProtKB-KW"/>
</dbReference>
<dbReference type="PANTHER" id="PTHR21272:SF3">
    <property type="entry name" value="CATABOLIC 3-DEHYDROQUINASE"/>
    <property type="match status" value="1"/>
</dbReference>
<keyword evidence="14" id="KW-1185">Reference proteome</keyword>
<gene>
    <name evidence="8 13" type="primary">aroQ</name>
    <name evidence="13" type="ORF">G3O08_13290</name>
</gene>
<evidence type="ECO:0000256" key="5">
    <source>
        <dbReference type="ARBA" id="ARBA00011193"/>
    </source>
</evidence>
<dbReference type="PIRSF" id="PIRSF001399">
    <property type="entry name" value="DHquinase_II"/>
    <property type="match status" value="1"/>
</dbReference>
<comment type="similarity">
    <text evidence="4 8">Belongs to the type-II 3-dehydroquinase family.</text>
</comment>
<comment type="pathway">
    <text evidence="3 8">Metabolic intermediate biosynthesis; chorismate biosynthesis; chorismate from D-erythrose 4-phosphate and phosphoenolpyruvate: step 3/7.</text>
</comment>
<organism evidence="13 14">
    <name type="scientific">Cryomorpha ignava</name>
    <dbReference type="NCBI Taxonomy" id="101383"/>
    <lineage>
        <taxon>Bacteria</taxon>
        <taxon>Pseudomonadati</taxon>
        <taxon>Bacteroidota</taxon>
        <taxon>Flavobacteriia</taxon>
        <taxon>Flavobacteriales</taxon>
        <taxon>Cryomorphaceae</taxon>
        <taxon>Cryomorpha</taxon>
    </lineage>
</organism>
<feature type="binding site" evidence="8 10">
    <location>
        <position position="73"/>
    </location>
    <ligand>
        <name>substrate</name>
    </ligand>
</feature>
<dbReference type="EMBL" id="JAAGVY010000026">
    <property type="protein sequence ID" value="NEN24479.1"/>
    <property type="molecule type" value="Genomic_DNA"/>
</dbReference>
<feature type="binding site" evidence="8 10">
    <location>
        <begin position="100"/>
        <end position="101"/>
    </location>
    <ligand>
        <name>substrate</name>
    </ligand>
</feature>
<accession>A0A7K3WS23</accession>
<evidence type="ECO:0000256" key="10">
    <source>
        <dbReference type="PIRSR" id="PIRSR001399-2"/>
    </source>
</evidence>